<reference evidence="1" key="2">
    <citation type="submission" date="2015-06" db="UniProtKB">
        <authorList>
            <consortium name="EnsemblPlants"/>
        </authorList>
    </citation>
    <scope>IDENTIFICATION</scope>
</reference>
<organism evidence="1 2">
    <name type="scientific">Oryza rufipogon</name>
    <name type="common">Brownbeard rice</name>
    <name type="synonym">Asian wild rice</name>
    <dbReference type="NCBI Taxonomy" id="4529"/>
    <lineage>
        <taxon>Eukaryota</taxon>
        <taxon>Viridiplantae</taxon>
        <taxon>Streptophyta</taxon>
        <taxon>Embryophyta</taxon>
        <taxon>Tracheophyta</taxon>
        <taxon>Spermatophyta</taxon>
        <taxon>Magnoliopsida</taxon>
        <taxon>Liliopsida</taxon>
        <taxon>Poales</taxon>
        <taxon>Poaceae</taxon>
        <taxon>BOP clade</taxon>
        <taxon>Oryzoideae</taxon>
        <taxon>Oryzeae</taxon>
        <taxon>Oryzinae</taxon>
        <taxon>Oryza</taxon>
    </lineage>
</organism>
<dbReference type="EnsemblPlants" id="ORUFI01G23770.1">
    <property type="protein sequence ID" value="ORUFI01G23770.1"/>
    <property type="gene ID" value="ORUFI01G23770"/>
</dbReference>
<keyword evidence="2" id="KW-1185">Reference proteome</keyword>
<dbReference type="Gramene" id="ORUFI01G23770.1">
    <property type="protein sequence ID" value="ORUFI01G23770.1"/>
    <property type="gene ID" value="ORUFI01G23770"/>
</dbReference>
<dbReference type="Proteomes" id="UP000008022">
    <property type="component" value="Unassembled WGS sequence"/>
</dbReference>
<dbReference type="AlphaFoldDB" id="A0A0E0MYM9"/>
<reference evidence="2" key="1">
    <citation type="submission" date="2013-06" db="EMBL/GenBank/DDBJ databases">
        <authorList>
            <person name="Zhao Q."/>
        </authorList>
    </citation>
    <scope>NUCLEOTIDE SEQUENCE</scope>
    <source>
        <strain evidence="2">cv. W1943</strain>
    </source>
</reference>
<sequence>MASYFAGLYNENMIKIRGDMSEICRSSSTKNKYMEDLAACMHRVLASRQPEMIVHVLRFV</sequence>
<evidence type="ECO:0000313" key="2">
    <source>
        <dbReference type="Proteomes" id="UP000008022"/>
    </source>
</evidence>
<dbReference type="HOGENOM" id="CLU_2945796_0_0_1"/>
<protein>
    <submittedName>
        <fullName evidence="1">Uncharacterized protein</fullName>
    </submittedName>
</protein>
<accession>A0A0E0MYM9</accession>
<name>A0A0E0MYM9_ORYRU</name>
<evidence type="ECO:0000313" key="1">
    <source>
        <dbReference type="EnsemblPlants" id="ORUFI01G23770.1"/>
    </source>
</evidence>
<proteinExistence type="predicted"/>